<gene>
    <name evidence="1" type="ORF">GJ744_002796</name>
</gene>
<evidence type="ECO:0000313" key="1">
    <source>
        <dbReference type="EMBL" id="KAF7512083.1"/>
    </source>
</evidence>
<protein>
    <submittedName>
        <fullName evidence="1">Uncharacterized protein</fullName>
    </submittedName>
</protein>
<keyword evidence="2" id="KW-1185">Reference proteome</keyword>
<comment type="caution">
    <text evidence="1">The sequence shown here is derived from an EMBL/GenBank/DDBJ whole genome shotgun (WGS) entry which is preliminary data.</text>
</comment>
<organism evidence="1 2">
    <name type="scientific">Endocarpon pusillum</name>
    <dbReference type="NCBI Taxonomy" id="364733"/>
    <lineage>
        <taxon>Eukaryota</taxon>
        <taxon>Fungi</taxon>
        <taxon>Dikarya</taxon>
        <taxon>Ascomycota</taxon>
        <taxon>Pezizomycotina</taxon>
        <taxon>Eurotiomycetes</taxon>
        <taxon>Chaetothyriomycetidae</taxon>
        <taxon>Verrucariales</taxon>
        <taxon>Verrucariaceae</taxon>
        <taxon>Endocarpon</taxon>
    </lineage>
</organism>
<dbReference type="Proteomes" id="UP000606974">
    <property type="component" value="Unassembled WGS sequence"/>
</dbReference>
<reference evidence="1" key="1">
    <citation type="submission" date="2020-02" db="EMBL/GenBank/DDBJ databases">
        <authorList>
            <person name="Palmer J.M."/>
        </authorList>
    </citation>
    <scope>NUCLEOTIDE SEQUENCE</scope>
    <source>
        <strain evidence="1">EPUS1.4</strain>
        <tissue evidence="1">Thallus</tissue>
    </source>
</reference>
<accession>A0A8H7E8F7</accession>
<name>A0A8H7E8F7_9EURO</name>
<sequence length="103" mass="11178">MASAGVQTVNRVKLSLRGDFWPPLPADCPLSPLPSPYSPVMTKSLGFQSYCAGLSGLRAPPPSPATFGTMSKDQNSVIHDADTWSKLLQVSMERERSNDPCRQ</sequence>
<dbReference type="AlphaFoldDB" id="A0A8H7E8F7"/>
<evidence type="ECO:0000313" key="2">
    <source>
        <dbReference type="Proteomes" id="UP000606974"/>
    </source>
</evidence>
<dbReference type="EMBL" id="JAACFV010000015">
    <property type="protein sequence ID" value="KAF7512083.1"/>
    <property type="molecule type" value="Genomic_DNA"/>
</dbReference>
<proteinExistence type="predicted"/>